<evidence type="ECO:0000313" key="2">
    <source>
        <dbReference type="Proteomes" id="UP000697107"/>
    </source>
</evidence>
<gene>
    <name evidence="1" type="ORF">PC118_g22261</name>
</gene>
<dbReference type="EMBL" id="RCML01001697">
    <property type="protein sequence ID" value="KAG2960899.1"/>
    <property type="molecule type" value="Genomic_DNA"/>
</dbReference>
<sequence>MLVPPLRVSAALSNRRSPPNVEYNVRSKGAVVREPYGLREQQLPAWQLTEGVVLKTVACVKGALVPEGLQTASVAPPGEKAMLIMGREVVVRVEDLLLGG</sequence>
<dbReference type="AlphaFoldDB" id="A0A8T1ETR0"/>
<name>A0A8T1ETR0_9STRA</name>
<proteinExistence type="predicted"/>
<evidence type="ECO:0000313" key="1">
    <source>
        <dbReference type="EMBL" id="KAG2960899.1"/>
    </source>
</evidence>
<protein>
    <submittedName>
        <fullName evidence="1">Uncharacterized protein</fullName>
    </submittedName>
</protein>
<organism evidence="1 2">
    <name type="scientific">Phytophthora cactorum</name>
    <dbReference type="NCBI Taxonomy" id="29920"/>
    <lineage>
        <taxon>Eukaryota</taxon>
        <taxon>Sar</taxon>
        <taxon>Stramenopiles</taxon>
        <taxon>Oomycota</taxon>
        <taxon>Peronosporomycetes</taxon>
        <taxon>Peronosporales</taxon>
        <taxon>Peronosporaceae</taxon>
        <taxon>Phytophthora</taxon>
    </lineage>
</organism>
<dbReference type="Proteomes" id="UP000697107">
    <property type="component" value="Unassembled WGS sequence"/>
</dbReference>
<comment type="caution">
    <text evidence="1">The sequence shown here is derived from an EMBL/GenBank/DDBJ whole genome shotgun (WGS) entry which is preliminary data.</text>
</comment>
<reference evidence="1" key="1">
    <citation type="submission" date="2018-10" db="EMBL/GenBank/DDBJ databases">
        <title>Effector identification in a new, highly contiguous assembly of the strawberry crown rot pathogen Phytophthora cactorum.</title>
        <authorList>
            <person name="Armitage A.D."/>
            <person name="Nellist C.F."/>
            <person name="Bates H."/>
            <person name="Vickerstaff R.J."/>
            <person name="Harrison R.J."/>
        </authorList>
    </citation>
    <scope>NUCLEOTIDE SEQUENCE</scope>
    <source>
        <strain evidence="1">P415</strain>
    </source>
</reference>
<accession>A0A8T1ETR0</accession>
<dbReference type="VEuPathDB" id="FungiDB:PC110_g21465"/>